<feature type="compositionally biased region" description="Basic and acidic residues" evidence="6">
    <location>
        <begin position="1"/>
        <end position="23"/>
    </location>
</feature>
<keyword evidence="9" id="KW-1185">Reference proteome</keyword>
<dbReference type="GO" id="GO:0000978">
    <property type="term" value="F:RNA polymerase II cis-regulatory region sequence-specific DNA binding"/>
    <property type="evidence" value="ECO:0007669"/>
    <property type="project" value="TreeGrafter"/>
</dbReference>
<dbReference type="SMART" id="SM00353">
    <property type="entry name" value="HLH"/>
    <property type="match status" value="1"/>
</dbReference>
<comment type="caution">
    <text evidence="8">The sequence shown here is derived from an EMBL/GenBank/DDBJ whole genome shotgun (WGS) entry which is preliminary data.</text>
</comment>
<evidence type="ECO:0000256" key="5">
    <source>
        <dbReference type="ARBA" id="ARBA00023242"/>
    </source>
</evidence>
<feature type="domain" description="BHLH" evidence="7">
    <location>
        <begin position="14"/>
        <end position="65"/>
    </location>
</feature>
<dbReference type="AlphaFoldDB" id="A0A2T9YX40"/>
<dbReference type="Pfam" id="PF00010">
    <property type="entry name" value="HLH"/>
    <property type="match status" value="1"/>
</dbReference>
<dbReference type="GO" id="GO:0046983">
    <property type="term" value="F:protein dimerization activity"/>
    <property type="evidence" value="ECO:0007669"/>
    <property type="project" value="InterPro"/>
</dbReference>
<name>A0A2T9YX40_9FUNG</name>
<dbReference type="EMBL" id="MBFR01000022">
    <property type="protein sequence ID" value="PVU96895.1"/>
    <property type="molecule type" value="Genomic_DNA"/>
</dbReference>
<keyword evidence="3" id="KW-0238">DNA-binding</keyword>
<keyword evidence="2" id="KW-0805">Transcription regulation</keyword>
<dbReference type="GO" id="GO:0000981">
    <property type="term" value="F:DNA-binding transcription factor activity, RNA polymerase II-specific"/>
    <property type="evidence" value="ECO:0007669"/>
    <property type="project" value="TreeGrafter"/>
</dbReference>
<sequence>MEEQKKQENLTEEEKKANHIASEKRRRQNIRIGYDQIINSVPTLTKNQKSEGVILQKTVEYILQLQLENSELKAKLDSEHS</sequence>
<evidence type="ECO:0000256" key="6">
    <source>
        <dbReference type="SAM" id="MobiDB-lite"/>
    </source>
</evidence>
<dbReference type="GO" id="GO:0005634">
    <property type="term" value="C:nucleus"/>
    <property type="evidence" value="ECO:0007669"/>
    <property type="project" value="UniProtKB-SubCell"/>
</dbReference>
<evidence type="ECO:0000256" key="2">
    <source>
        <dbReference type="ARBA" id="ARBA00023015"/>
    </source>
</evidence>
<dbReference type="PROSITE" id="PS50888">
    <property type="entry name" value="BHLH"/>
    <property type="match status" value="1"/>
</dbReference>
<dbReference type="Proteomes" id="UP000245383">
    <property type="component" value="Unassembled WGS sequence"/>
</dbReference>
<gene>
    <name evidence="8" type="ORF">BB561_000902</name>
</gene>
<reference evidence="8 9" key="1">
    <citation type="journal article" date="2018" name="MBio">
        <title>Comparative Genomics Reveals the Core Gene Toolbox for the Fungus-Insect Symbiosis.</title>
        <authorList>
            <person name="Wang Y."/>
            <person name="Stata M."/>
            <person name="Wang W."/>
            <person name="Stajich J.E."/>
            <person name="White M.M."/>
            <person name="Moncalvo J.M."/>
        </authorList>
    </citation>
    <scope>NUCLEOTIDE SEQUENCE [LARGE SCALE GENOMIC DNA]</scope>
    <source>
        <strain evidence="8 9">SWE-8-4</strain>
    </source>
</reference>
<keyword evidence="5" id="KW-0539">Nucleus</keyword>
<feature type="region of interest" description="Disordered" evidence="6">
    <location>
        <begin position="1"/>
        <end position="24"/>
    </location>
</feature>
<dbReference type="Gene3D" id="4.10.280.10">
    <property type="entry name" value="Helix-loop-helix DNA-binding domain"/>
    <property type="match status" value="1"/>
</dbReference>
<organism evidence="8 9">
    <name type="scientific">Smittium simulii</name>
    <dbReference type="NCBI Taxonomy" id="133385"/>
    <lineage>
        <taxon>Eukaryota</taxon>
        <taxon>Fungi</taxon>
        <taxon>Fungi incertae sedis</taxon>
        <taxon>Zoopagomycota</taxon>
        <taxon>Kickxellomycotina</taxon>
        <taxon>Harpellomycetes</taxon>
        <taxon>Harpellales</taxon>
        <taxon>Legeriomycetaceae</taxon>
        <taxon>Smittium</taxon>
    </lineage>
</organism>
<dbReference type="InterPro" id="IPR052207">
    <property type="entry name" value="Max-like/E-box_TFs"/>
</dbReference>
<dbReference type="SUPFAM" id="SSF47459">
    <property type="entry name" value="HLH, helix-loop-helix DNA-binding domain"/>
    <property type="match status" value="1"/>
</dbReference>
<keyword evidence="4" id="KW-0804">Transcription</keyword>
<evidence type="ECO:0000256" key="4">
    <source>
        <dbReference type="ARBA" id="ARBA00023163"/>
    </source>
</evidence>
<dbReference type="STRING" id="133385.A0A2T9YX40"/>
<evidence type="ECO:0000259" key="7">
    <source>
        <dbReference type="PROSITE" id="PS50888"/>
    </source>
</evidence>
<dbReference type="InterPro" id="IPR036638">
    <property type="entry name" value="HLH_DNA-bd_sf"/>
</dbReference>
<dbReference type="PANTHER" id="PTHR15741">
    <property type="entry name" value="BASIC HELIX-LOOP-HELIX ZIP TRANSCRIPTION FACTOR"/>
    <property type="match status" value="1"/>
</dbReference>
<comment type="subcellular location">
    <subcellularLocation>
        <location evidence="1">Nucleus</location>
    </subcellularLocation>
</comment>
<dbReference type="InterPro" id="IPR011598">
    <property type="entry name" value="bHLH_dom"/>
</dbReference>
<proteinExistence type="predicted"/>
<evidence type="ECO:0000256" key="1">
    <source>
        <dbReference type="ARBA" id="ARBA00004123"/>
    </source>
</evidence>
<dbReference type="PANTHER" id="PTHR15741:SF27">
    <property type="entry name" value="TRANSCRIPTION FACTOR AP-4"/>
    <property type="match status" value="1"/>
</dbReference>
<evidence type="ECO:0000313" key="9">
    <source>
        <dbReference type="Proteomes" id="UP000245383"/>
    </source>
</evidence>
<evidence type="ECO:0000256" key="3">
    <source>
        <dbReference type="ARBA" id="ARBA00023125"/>
    </source>
</evidence>
<dbReference type="OrthoDB" id="5778525at2759"/>
<evidence type="ECO:0000313" key="8">
    <source>
        <dbReference type="EMBL" id="PVU96895.1"/>
    </source>
</evidence>
<accession>A0A2T9YX40</accession>
<protein>
    <recommendedName>
        <fullName evidence="7">BHLH domain-containing protein</fullName>
    </recommendedName>
</protein>